<dbReference type="GO" id="GO:0003677">
    <property type="term" value="F:DNA binding"/>
    <property type="evidence" value="ECO:0007669"/>
    <property type="project" value="InterPro"/>
</dbReference>
<dbReference type="GO" id="GO:0006355">
    <property type="term" value="P:regulation of DNA-templated transcription"/>
    <property type="evidence" value="ECO:0007669"/>
    <property type="project" value="InterPro"/>
</dbReference>
<dbReference type="KEGG" id="tper:IWA51_00830"/>
<dbReference type="AlphaFoldDB" id="A0A7T3V671"/>
<sequence>MLAGDTYVQQTLVAPLFTYKSVFDGLTRQEQTVFKKLIERKSRSQITKELNIVERSLENYLSKIYQKTGCKNHEELIKKFGE</sequence>
<dbReference type="InterPro" id="IPR016032">
    <property type="entry name" value="Sig_transdc_resp-reg_C-effctor"/>
</dbReference>
<dbReference type="InterPro" id="IPR000792">
    <property type="entry name" value="Tscrpt_reg_LuxR_C"/>
</dbReference>
<evidence type="ECO:0000259" key="1">
    <source>
        <dbReference type="PROSITE" id="PS50043"/>
    </source>
</evidence>
<evidence type="ECO:0000313" key="2">
    <source>
        <dbReference type="EMBL" id="QQA02186.1"/>
    </source>
</evidence>
<dbReference type="Proteomes" id="UP000595224">
    <property type="component" value="Chromosome"/>
</dbReference>
<gene>
    <name evidence="2" type="ORF">IWA51_00830</name>
</gene>
<dbReference type="Pfam" id="PF00196">
    <property type="entry name" value="GerE"/>
    <property type="match status" value="1"/>
</dbReference>
<dbReference type="InterPro" id="IPR036388">
    <property type="entry name" value="WH-like_DNA-bd_sf"/>
</dbReference>
<accession>A0A7T3V671</accession>
<proteinExistence type="predicted"/>
<feature type="domain" description="HTH luxR-type" evidence="1">
    <location>
        <begin position="19"/>
        <end position="82"/>
    </location>
</feature>
<organism evidence="2 3">
    <name type="scientific">Treponema peruense</name>
    <dbReference type="NCBI Taxonomy" id="2787628"/>
    <lineage>
        <taxon>Bacteria</taxon>
        <taxon>Pseudomonadati</taxon>
        <taxon>Spirochaetota</taxon>
        <taxon>Spirochaetia</taxon>
        <taxon>Spirochaetales</taxon>
        <taxon>Treponemataceae</taxon>
        <taxon>Treponema</taxon>
    </lineage>
</organism>
<dbReference type="Gene3D" id="1.10.10.10">
    <property type="entry name" value="Winged helix-like DNA-binding domain superfamily/Winged helix DNA-binding domain"/>
    <property type="match status" value="1"/>
</dbReference>
<dbReference type="EMBL" id="CP064936">
    <property type="protein sequence ID" value="QQA02186.1"/>
    <property type="molecule type" value="Genomic_DNA"/>
</dbReference>
<protein>
    <recommendedName>
        <fullName evidence="1">HTH luxR-type domain-containing protein</fullName>
    </recommendedName>
</protein>
<evidence type="ECO:0000313" key="3">
    <source>
        <dbReference type="Proteomes" id="UP000595224"/>
    </source>
</evidence>
<dbReference type="SMART" id="SM00421">
    <property type="entry name" value="HTH_LUXR"/>
    <property type="match status" value="1"/>
</dbReference>
<reference evidence="2 3" key="1">
    <citation type="submission" date="2020-11" db="EMBL/GenBank/DDBJ databases">
        <title>Treponema Peruensis nv. sp., first commensal Treponema isolated from human feces.</title>
        <authorList>
            <person name="Belkhou C."/>
            <person name="Raes J."/>
        </authorList>
    </citation>
    <scope>NUCLEOTIDE SEQUENCE [LARGE SCALE GENOMIC DNA]</scope>
    <source>
        <strain evidence="2 3">RCC2812</strain>
    </source>
</reference>
<name>A0A7T3V671_9SPIR</name>
<dbReference type="PROSITE" id="PS50043">
    <property type="entry name" value="HTH_LUXR_2"/>
    <property type="match status" value="1"/>
</dbReference>
<dbReference type="RefSeq" id="WP_198443639.1">
    <property type="nucleotide sequence ID" value="NZ_CBCSHE010000028.1"/>
</dbReference>
<keyword evidence="3" id="KW-1185">Reference proteome</keyword>
<dbReference type="SUPFAM" id="SSF46894">
    <property type="entry name" value="C-terminal effector domain of the bipartite response regulators"/>
    <property type="match status" value="1"/>
</dbReference>